<dbReference type="PROSITE" id="PS50026">
    <property type="entry name" value="EGF_3"/>
    <property type="match status" value="5"/>
</dbReference>
<dbReference type="InterPro" id="IPR001881">
    <property type="entry name" value="EGF-like_Ca-bd_dom"/>
</dbReference>
<reference evidence="10" key="1">
    <citation type="submission" date="2016-11" db="UniProtKB">
        <authorList>
            <consortium name="WormBaseParasite"/>
        </authorList>
    </citation>
    <scope>IDENTIFICATION</scope>
</reference>
<dbReference type="Proteomes" id="UP000095281">
    <property type="component" value="Unplaced"/>
</dbReference>
<dbReference type="WBParaSite" id="MhA1_Contig402.frz3.gene16">
    <property type="protein sequence ID" value="MhA1_Contig402.frz3.gene16"/>
    <property type="gene ID" value="MhA1_Contig402.frz3.gene16"/>
</dbReference>
<dbReference type="PROSITE" id="PS00010">
    <property type="entry name" value="ASX_HYDROXYL"/>
    <property type="match status" value="1"/>
</dbReference>
<dbReference type="Pfam" id="PF00008">
    <property type="entry name" value="EGF"/>
    <property type="match status" value="4"/>
</dbReference>
<evidence type="ECO:0000256" key="6">
    <source>
        <dbReference type="PROSITE-ProRule" id="PRU00076"/>
    </source>
</evidence>
<feature type="disulfide bond" evidence="6">
    <location>
        <begin position="517"/>
        <end position="526"/>
    </location>
</feature>
<dbReference type="InterPro" id="IPR051022">
    <property type="entry name" value="Notch_Cell-Fate_Det"/>
</dbReference>
<feature type="disulfide bond" evidence="6">
    <location>
        <begin position="595"/>
        <end position="604"/>
    </location>
</feature>
<accession>A0A1I8BPT9</accession>
<dbReference type="GO" id="GO:0005886">
    <property type="term" value="C:plasma membrane"/>
    <property type="evidence" value="ECO:0007669"/>
    <property type="project" value="TreeGrafter"/>
</dbReference>
<keyword evidence="2" id="KW-0732">Signal</keyword>
<keyword evidence="7" id="KW-0812">Transmembrane</keyword>
<feature type="domain" description="EGF-like" evidence="8">
    <location>
        <begin position="528"/>
        <end position="567"/>
    </location>
</feature>
<dbReference type="GO" id="GO:0007157">
    <property type="term" value="P:heterophilic cell-cell adhesion via plasma membrane cell adhesion molecules"/>
    <property type="evidence" value="ECO:0007669"/>
    <property type="project" value="TreeGrafter"/>
</dbReference>
<evidence type="ECO:0000256" key="2">
    <source>
        <dbReference type="ARBA" id="ARBA00022729"/>
    </source>
</evidence>
<dbReference type="PROSITE" id="PS01186">
    <property type="entry name" value="EGF_2"/>
    <property type="match status" value="3"/>
</dbReference>
<evidence type="ECO:0000256" key="3">
    <source>
        <dbReference type="ARBA" id="ARBA00022737"/>
    </source>
</evidence>
<keyword evidence="9" id="KW-1185">Reference proteome</keyword>
<feature type="domain" description="EGF-like" evidence="8">
    <location>
        <begin position="481"/>
        <end position="527"/>
    </location>
</feature>
<dbReference type="SMART" id="SM00181">
    <property type="entry name" value="EGF"/>
    <property type="match status" value="6"/>
</dbReference>
<keyword evidence="7" id="KW-0472">Membrane</keyword>
<dbReference type="FunFam" id="2.10.25.10:FF:000061">
    <property type="entry name" value="Delta-like protein"/>
    <property type="match status" value="1"/>
</dbReference>
<dbReference type="GO" id="GO:0045597">
    <property type="term" value="P:positive regulation of cell differentiation"/>
    <property type="evidence" value="ECO:0007669"/>
    <property type="project" value="UniProtKB-ARBA"/>
</dbReference>
<organism evidence="9 10">
    <name type="scientific">Meloidogyne hapla</name>
    <name type="common">Root-knot nematode worm</name>
    <dbReference type="NCBI Taxonomy" id="6305"/>
    <lineage>
        <taxon>Eukaryota</taxon>
        <taxon>Metazoa</taxon>
        <taxon>Ecdysozoa</taxon>
        <taxon>Nematoda</taxon>
        <taxon>Chromadorea</taxon>
        <taxon>Rhabditida</taxon>
        <taxon>Tylenchina</taxon>
        <taxon>Tylenchomorpha</taxon>
        <taxon>Tylenchoidea</taxon>
        <taxon>Meloidogynidae</taxon>
        <taxon>Meloidogyninae</taxon>
        <taxon>Meloidogyne</taxon>
    </lineage>
</organism>
<evidence type="ECO:0000256" key="7">
    <source>
        <dbReference type="SAM" id="Phobius"/>
    </source>
</evidence>
<feature type="transmembrane region" description="Helical" evidence="7">
    <location>
        <begin position="635"/>
        <end position="665"/>
    </location>
</feature>
<dbReference type="InterPro" id="IPR000152">
    <property type="entry name" value="EGF-type_Asp/Asn_hydroxyl_site"/>
</dbReference>
<name>A0A1I8BPT9_MELHA</name>
<comment type="caution">
    <text evidence="6">Lacks conserved residue(s) required for the propagation of feature annotation.</text>
</comment>
<dbReference type="FunFam" id="2.10.25.10:FF:000064">
    <property type="entry name" value="Delta-like protein"/>
    <property type="match status" value="1"/>
</dbReference>
<evidence type="ECO:0000256" key="4">
    <source>
        <dbReference type="ARBA" id="ARBA00023157"/>
    </source>
</evidence>
<evidence type="ECO:0000313" key="10">
    <source>
        <dbReference type="WBParaSite" id="MhA1_Contig402.frz3.gene16"/>
    </source>
</evidence>
<feature type="disulfide bond" evidence="6">
    <location>
        <begin position="557"/>
        <end position="566"/>
    </location>
</feature>
<evidence type="ECO:0000259" key="8">
    <source>
        <dbReference type="PROSITE" id="PS50026"/>
    </source>
</evidence>
<feature type="domain" description="EGF-like" evidence="8">
    <location>
        <begin position="438"/>
        <end position="478"/>
    </location>
</feature>
<dbReference type="GO" id="GO:0032991">
    <property type="term" value="C:protein-containing complex"/>
    <property type="evidence" value="ECO:0007669"/>
    <property type="project" value="TreeGrafter"/>
</dbReference>
<evidence type="ECO:0000313" key="9">
    <source>
        <dbReference type="Proteomes" id="UP000095281"/>
    </source>
</evidence>
<feature type="disulfide bond" evidence="6">
    <location>
        <begin position="447"/>
        <end position="464"/>
    </location>
</feature>
<keyword evidence="7" id="KW-1133">Transmembrane helix</keyword>
<keyword evidence="3" id="KW-0677">Repeat</keyword>
<keyword evidence="5" id="KW-0325">Glycoprotein</keyword>
<dbReference type="InterPro" id="IPR000742">
    <property type="entry name" value="EGF"/>
</dbReference>
<protein>
    <submittedName>
        <fullName evidence="10">EGF-like domain-containing protein</fullName>
    </submittedName>
</protein>
<evidence type="ECO:0000256" key="5">
    <source>
        <dbReference type="ARBA" id="ARBA00023180"/>
    </source>
</evidence>
<dbReference type="Gene3D" id="2.10.25.10">
    <property type="entry name" value="Laminin"/>
    <property type="match status" value="5"/>
</dbReference>
<keyword evidence="4 6" id="KW-1015">Disulfide bond</keyword>
<dbReference type="GO" id="GO:0045197">
    <property type="term" value="P:establishment or maintenance of epithelial cell apical/basal polarity"/>
    <property type="evidence" value="ECO:0007669"/>
    <property type="project" value="TreeGrafter"/>
</dbReference>
<dbReference type="FunFam" id="2.10.25.10:FF:000012">
    <property type="entry name" value="Delta-like protein"/>
    <property type="match status" value="1"/>
</dbReference>
<dbReference type="SMART" id="SM00179">
    <property type="entry name" value="EGF_CA"/>
    <property type="match status" value="4"/>
</dbReference>
<feature type="domain" description="EGF-like" evidence="8">
    <location>
        <begin position="569"/>
        <end position="605"/>
    </location>
</feature>
<keyword evidence="1 6" id="KW-0245">EGF-like domain</keyword>
<dbReference type="SUPFAM" id="SSF57196">
    <property type="entry name" value="EGF/Laminin"/>
    <property type="match status" value="4"/>
</dbReference>
<evidence type="ECO:0000256" key="1">
    <source>
        <dbReference type="ARBA" id="ARBA00022536"/>
    </source>
</evidence>
<dbReference type="PROSITE" id="PS00022">
    <property type="entry name" value="EGF_1"/>
    <property type="match status" value="5"/>
</dbReference>
<dbReference type="PANTHER" id="PTHR24049:SF22">
    <property type="entry name" value="DROSOPHILA CRUMBS HOMOLOG"/>
    <property type="match status" value="1"/>
</dbReference>
<feature type="domain" description="EGF-like" evidence="8">
    <location>
        <begin position="398"/>
        <end position="436"/>
    </location>
</feature>
<feature type="disulfide bond" evidence="6">
    <location>
        <begin position="426"/>
        <end position="435"/>
    </location>
</feature>
<dbReference type="CDD" id="cd00054">
    <property type="entry name" value="EGF_CA"/>
    <property type="match status" value="4"/>
</dbReference>
<sequence length="753" mass="85150">MHETSEGIQFEAYANQILQLVFEVKNIGQCPVEKLVICTNWPGQVSVSEPNLLATSDFEHKGRWLSSKFIPWRCPTFADQTNPLSSEFEGSALLGKFICTNISESNPLLSGHRTGLRIALRAHNVKKPTDWSQLFYLLFFYISGNNCRQFRFTIRIRTVEELFSSTLQILNPNVGLYMLKLHNKLAQTLTNVKMIRLAAFFCKSNILKERNEKEILPEELNSLVINKTKNKSWDELLMLNGCTLNSLTNKVVFGSNQILSYCFFAKPSTAHELNETEALNVWKDELWLTNQLPFLDIPAWNFPLLFTKETQLEGNPEDYFENQREQMLALKILWCSTLVQPDETSNTIFGESFLLSGAVSEDTEVSCIPNSRCTGFCRRRPGECICPFGRGGHFCEKDLIFCTNNSPCQNGGICQNNAEGNYTCKCMPGFGGRNCERKLTSCEEGPCYNGAKCIPSFSSPGFRCSCSPLFGLFGRFCEIKAPNGCLDLPCQNGGSCANLNKSNYSSNTNKNSFKCICLEGWTGPLCELPWDCTENPCQNGGSCVTDNFNEKGYVCLCQPGWSGTNCEDKINNCLINPCLNGGTCINSMNAFRCYCKDQWEGEICQNMIQKNRQLRGYKSDRVKHAKQQNNNKNNLLISLLLALIALLLAFLSLFCFVLCFPTLFINTNNLGRINNKVDLGIFQKIQQISFISSENQKRRKKHFDDILTAEHYSSPRYISSPTTQNNKTINSNIYEEINESPKYTKISMNNDFN</sequence>
<proteinExistence type="predicted"/>
<dbReference type="PANTHER" id="PTHR24049">
    <property type="entry name" value="CRUMBS FAMILY MEMBER"/>
    <property type="match status" value="1"/>
</dbReference>
<dbReference type="GO" id="GO:0005509">
    <property type="term" value="F:calcium ion binding"/>
    <property type="evidence" value="ECO:0007669"/>
    <property type="project" value="InterPro"/>
</dbReference>
<dbReference type="AlphaFoldDB" id="A0A1I8BPT9"/>